<evidence type="ECO:0000256" key="3">
    <source>
        <dbReference type="ARBA" id="ARBA00022475"/>
    </source>
</evidence>
<dbReference type="GO" id="GO:0032870">
    <property type="term" value="P:cellular response to hormone stimulus"/>
    <property type="evidence" value="ECO:0007669"/>
    <property type="project" value="TreeGrafter"/>
</dbReference>
<evidence type="ECO:0000256" key="8">
    <source>
        <dbReference type="SAM" id="Phobius"/>
    </source>
</evidence>
<dbReference type="PANTHER" id="PTHR24241">
    <property type="entry name" value="NEUROPEPTIDE RECEPTOR-RELATED G-PROTEIN COUPLED RECEPTOR"/>
    <property type="match status" value="1"/>
</dbReference>
<keyword evidence="5 8" id="KW-1133">Transmembrane helix</keyword>
<keyword evidence="3" id="KW-1003">Cell membrane</keyword>
<evidence type="ECO:0000313" key="10">
    <source>
        <dbReference type="EMBL" id="CAL4163867.1"/>
    </source>
</evidence>
<proteinExistence type="inferred from homology"/>
<dbReference type="PROSITE" id="PS00237">
    <property type="entry name" value="G_PROTEIN_RECEP_F1_1"/>
    <property type="match status" value="1"/>
</dbReference>
<feature type="domain" description="G-protein coupled receptors family 1 profile" evidence="9">
    <location>
        <begin position="1"/>
        <end position="237"/>
    </location>
</feature>
<protein>
    <recommendedName>
        <fullName evidence="9">G-protein coupled receptors family 1 profile domain-containing protein</fullName>
    </recommendedName>
</protein>
<dbReference type="PROSITE" id="PS50262">
    <property type="entry name" value="G_PROTEIN_RECEP_F1_2"/>
    <property type="match status" value="1"/>
</dbReference>
<dbReference type="InterPro" id="IPR000276">
    <property type="entry name" value="GPCR_Rhodpsn"/>
</dbReference>
<evidence type="ECO:0000256" key="4">
    <source>
        <dbReference type="ARBA" id="ARBA00022692"/>
    </source>
</evidence>
<comment type="caution">
    <text evidence="10">The sequence shown here is derived from an EMBL/GenBank/DDBJ whole genome shotgun (WGS) entry which is preliminary data.</text>
</comment>
<evidence type="ECO:0000259" key="9">
    <source>
        <dbReference type="PROSITE" id="PS50262"/>
    </source>
</evidence>
<dbReference type="InterPro" id="IPR017452">
    <property type="entry name" value="GPCR_Rhodpsn_7TM"/>
</dbReference>
<keyword evidence="6 8" id="KW-0472">Membrane</keyword>
<evidence type="ECO:0000256" key="1">
    <source>
        <dbReference type="ARBA" id="ARBA00004651"/>
    </source>
</evidence>
<comment type="similarity">
    <text evidence="2">Belongs to the G-protein coupled receptor 1 family.</text>
</comment>
<feature type="transmembrane region" description="Helical" evidence="8">
    <location>
        <begin position="86"/>
        <end position="107"/>
    </location>
</feature>
<dbReference type="GO" id="GO:0005886">
    <property type="term" value="C:plasma membrane"/>
    <property type="evidence" value="ECO:0007669"/>
    <property type="project" value="UniProtKB-SubCell"/>
</dbReference>
<evidence type="ECO:0000256" key="7">
    <source>
        <dbReference type="ARBA" id="ARBA00023170"/>
    </source>
</evidence>
<keyword evidence="7" id="KW-0675">Receptor</keyword>
<evidence type="ECO:0000313" key="11">
    <source>
        <dbReference type="Proteomes" id="UP001497623"/>
    </source>
</evidence>
<keyword evidence="4 8" id="KW-0812">Transmembrane</keyword>
<accession>A0AAV2S871</accession>
<dbReference type="AlphaFoldDB" id="A0AAV2S871"/>
<dbReference type="GO" id="GO:0004930">
    <property type="term" value="F:G protein-coupled receptor activity"/>
    <property type="evidence" value="ECO:0007669"/>
    <property type="project" value="InterPro"/>
</dbReference>
<feature type="transmembrane region" description="Helical" evidence="8">
    <location>
        <begin position="179"/>
        <end position="198"/>
    </location>
</feature>
<dbReference type="SUPFAM" id="SSF81321">
    <property type="entry name" value="Family A G protein-coupled receptor-like"/>
    <property type="match status" value="1"/>
</dbReference>
<keyword evidence="11" id="KW-1185">Reference proteome</keyword>
<reference evidence="10 11" key="1">
    <citation type="submission" date="2024-05" db="EMBL/GenBank/DDBJ databases">
        <authorList>
            <person name="Wallberg A."/>
        </authorList>
    </citation>
    <scope>NUCLEOTIDE SEQUENCE [LARGE SCALE GENOMIC DNA]</scope>
</reference>
<sequence>RYIQMMAILDLLSSFAYLPFVFDKELCLYSSYTYAFYFTHFGWMVADCLRTFSSYVLLFLSYDRFLGIWYPVRFKAIKQKGLSRRMFIVGSLLVVSFIPVMCIGHVTSQPGEKWLGLAGIRLSNKTWTPIYKPYLLLIACLLPSMIIVGLSMALIIGIFKKRLFGSKGIKRKRQFFQTLAVLVLNITYVMCIIPYLAAVMTYKIEKGKCFGNVKSETMLFVSHTFILLWSTVNIIIYFLVNKEFLKEAKIALLTLPFLKSDLEDSRKIIQNMTINIDTRHTGKVAIKRQCP</sequence>
<evidence type="ECO:0000256" key="5">
    <source>
        <dbReference type="ARBA" id="ARBA00022989"/>
    </source>
</evidence>
<feature type="transmembrane region" description="Helical" evidence="8">
    <location>
        <begin position="134"/>
        <end position="159"/>
    </location>
</feature>
<evidence type="ECO:0000256" key="2">
    <source>
        <dbReference type="ARBA" id="ARBA00010663"/>
    </source>
</evidence>
<gene>
    <name evidence="10" type="ORF">MNOR_LOCUS33058</name>
</gene>
<dbReference type="Gene3D" id="1.20.1070.10">
    <property type="entry name" value="Rhodopsin 7-helix transmembrane proteins"/>
    <property type="match status" value="1"/>
</dbReference>
<feature type="non-terminal residue" evidence="10">
    <location>
        <position position="1"/>
    </location>
</feature>
<comment type="subcellular location">
    <subcellularLocation>
        <location evidence="1">Cell membrane</location>
        <topology evidence="1">Multi-pass membrane protein</topology>
    </subcellularLocation>
</comment>
<dbReference type="PANTHER" id="PTHR24241:SF76">
    <property type="entry name" value="NEUROPEPTIDE SIFAMIDE RECEPTOR"/>
    <property type="match status" value="1"/>
</dbReference>
<feature type="transmembrane region" description="Helical" evidence="8">
    <location>
        <begin position="218"/>
        <end position="240"/>
    </location>
</feature>
<name>A0AAV2S871_MEGNR</name>
<organism evidence="10 11">
    <name type="scientific">Meganyctiphanes norvegica</name>
    <name type="common">Northern krill</name>
    <name type="synonym">Thysanopoda norvegica</name>
    <dbReference type="NCBI Taxonomy" id="48144"/>
    <lineage>
        <taxon>Eukaryota</taxon>
        <taxon>Metazoa</taxon>
        <taxon>Ecdysozoa</taxon>
        <taxon>Arthropoda</taxon>
        <taxon>Crustacea</taxon>
        <taxon>Multicrustacea</taxon>
        <taxon>Malacostraca</taxon>
        <taxon>Eumalacostraca</taxon>
        <taxon>Eucarida</taxon>
        <taxon>Euphausiacea</taxon>
        <taxon>Euphausiidae</taxon>
        <taxon>Meganyctiphanes</taxon>
    </lineage>
</organism>
<evidence type="ECO:0000256" key="6">
    <source>
        <dbReference type="ARBA" id="ARBA00023136"/>
    </source>
</evidence>
<dbReference type="Proteomes" id="UP001497623">
    <property type="component" value="Unassembled WGS sequence"/>
</dbReference>
<dbReference type="EMBL" id="CAXKWB010046533">
    <property type="protein sequence ID" value="CAL4163867.1"/>
    <property type="molecule type" value="Genomic_DNA"/>
</dbReference>
<dbReference type="Pfam" id="PF00001">
    <property type="entry name" value="7tm_1"/>
    <property type="match status" value="1"/>
</dbReference>
<dbReference type="GO" id="GO:0042277">
    <property type="term" value="F:peptide binding"/>
    <property type="evidence" value="ECO:0007669"/>
    <property type="project" value="TreeGrafter"/>
</dbReference>